<dbReference type="EMBL" id="OU900096">
    <property type="protein sequence ID" value="CAG9859683.1"/>
    <property type="molecule type" value="Genomic_DNA"/>
</dbReference>
<protein>
    <submittedName>
        <fullName evidence="2">Uncharacterized protein</fullName>
    </submittedName>
</protein>
<evidence type="ECO:0000313" key="2">
    <source>
        <dbReference type="EMBL" id="CAG9859683.1"/>
    </source>
</evidence>
<evidence type="ECO:0000256" key="1">
    <source>
        <dbReference type="SAM" id="SignalP"/>
    </source>
</evidence>
<proteinExistence type="predicted"/>
<dbReference type="Pfam" id="PF11901">
    <property type="entry name" value="DM9"/>
    <property type="match status" value="1"/>
</dbReference>
<evidence type="ECO:0000313" key="3">
    <source>
        <dbReference type="Proteomes" id="UP001153712"/>
    </source>
</evidence>
<accession>A0A9N9XRZ3</accession>
<dbReference type="SMART" id="SM00696">
    <property type="entry name" value="DM9"/>
    <property type="match status" value="1"/>
</dbReference>
<dbReference type="AlphaFoldDB" id="A0A9N9XRZ3"/>
<name>A0A9N9XRZ3_PHYSR</name>
<dbReference type="PANTHER" id="PTHR31649">
    <property type="entry name" value="AGAP009604-PA"/>
    <property type="match status" value="1"/>
</dbReference>
<dbReference type="InterPro" id="IPR006616">
    <property type="entry name" value="DM9_repeat"/>
</dbReference>
<dbReference type="Proteomes" id="UP001153712">
    <property type="component" value="Chromosome 3"/>
</dbReference>
<dbReference type="OrthoDB" id="6767006at2759"/>
<gene>
    <name evidence="2" type="ORF">PHYEVI_LOCUS6052</name>
</gene>
<reference evidence="2" key="1">
    <citation type="submission" date="2022-01" db="EMBL/GenBank/DDBJ databases">
        <authorList>
            <person name="King R."/>
        </authorList>
    </citation>
    <scope>NUCLEOTIDE SEQUENCE</scope>
</reference>
<organism evidence="2 3">
    <name type="scientific">Phyllotreta striolata</name>
    <name type="common">Striped flea beetle</name>
    <name type="synonym">Crioceris striolata</name>
    <dbReference type="NCBI Taxonomy" id="444603"/>
    <lineage>
        <taxon>Eukaryota</taxon>
        <taxon>Metazoa</taxon>
        <taxon>Ecdysozoa</taxon>
        <taxon>Arthropoda</taxon>
        <taxon>Hexapoda</taxon>
        <taxon>Insecta</taxon>
        <taxon>Pterygota</taxon>
        <taxon>Neoptera</taxon>
        <taxon>Endopterygota</taxon>
        <taxon>Coleoptera</taxon>
        <taxon>Polyphaga</taxon>
        <taxon>Cucujiformia</taxon>
        <taxon>Chrysomeloidea</taxon>
        <taxon>Chrysomelidae</taxon>
        <taxon>Galerucinae</taxon>
        <taxon>Alticini</taxon>
        <taxon>Phyllotreta</taxon>
    </lineage>
</organism>
<keyword evidence="1" id="KW-0732">Signal</keyword>
<keyword evidence="3" id="KW-1185">Reference proteome</keyword>
<feature type="signal peptide" evidence="1">
    <location>
        <begin position="1"/>
        <end position="22"/>
    </location>
</feature>
<sequence>MSFSHYVLIALLVFGMFLSLHCYEWIKVSDFDEFPSNAFVGGKEGINDLYVSRVYFNFGVRDGVFPGKLQNRKCYISFYGNEYSSNYGCEILVDFKGKWVNIVENQTDVPEHAVVGGHDEENDKIYIGRAKINNDVVIGKVQELYIFLKFVDYAKNIALYVPYKGREHTLYSNFEILVYSEL</sequence>
<dbReference type="PANTHER" id="PTHR31649:SF1">
    <property type="entry name" value="FARNESOIC ACID O-METHYL TRANSFERASE DOMAIN-CONTAINING PROTEIN"/>
    <property type="match status" value="1"/>
</dbReference>
<feature type="chain" id="PRO_5040472041" evidence="1">
    <location>
        <begin position="23"/>
        <end position="182"/>
    </location>
</feature>